<sequence>MKANEDANWHAYQMCIQQIEFEPFAQMLRRRLRWPKQLSFKNNFWTASLKSHFCRRFSSEP</sequence>
<dbReference type="Proteomes" id="UP000649617">
    <property type="component" value="Unassembled WGS sequence"/>
</dbReference>
<reference evidence="1" key="1">
    <citation type="submission" date="2021-02" db="EMBL/GenBank/DDBJ databases">
        <authorList>
            <person name="Dougan E. K."/>
            <person name="Rhodes N."/>
            <person name="Thang M."/>
            <person name="Chan C."/>
        </authorList>
    </citation>
    <scope>NUCLEOTIDE SEQUENCE</scope>
</reference>
<protein>
    <submittedName>
        <fullName evidence="1">Uncharacterized protein</fullName>
    </submittedName>
</protein>
<keyword evidence="2" id="KW-1185">Reference proteome</keyword>
<accession>A0A812PMD7</accession>
<proteinExistence type="predicted"/>
<evidence type="ECO:0000313" key="2">
    <source>
        <dbReference type="Proteomes" id="UP000649617"/>
    </source>
</evidence>
<organism evidence="1 2">
    <name type="scientific">Symbiodinium pilosum</name>
    <name type="common">Dinoflagellate</name>
    <dbReference type="NCBI Taxonomy" id="2952"/>
    <lineage>
        <taxon>Eukaryota</taxon>
        <taxon>Sar</taxon>
        <taxon>Alveolata</taxon>
        <taxon>Dinophyceae</taxon>
        <taxon>Suessiales</taxon>
        <taxon>Symbiodiniaceae</taxon>
        <taxon>Symbiodinium</taxon>
    </lineage>
</organism>
<dbReference type="AlphaFoldDB" id="A0A812PMD7"/>
<gene>
    <name evidence="1" type="ORF">SPIL2461_LOCUS8557</name>
</gene>
<comment type="caution">
    <text evidence="1">The sequence shown here is derived from an EMBL/GenBank/DDBJ whole genome shotgun (WGS) entry which is preliminary data.</text>
</comment>
<dbReference type="EMBL" id="CAJNIZ010014172">
    <property type="protein sequence ID" value="CAE7358738.1"/>
    <property type="molecule type" value="Genomic_DNA"/>
</dbReference>
<name>A0A812PMD7_SYMPI</name>
<evidence type="ECO:0000313" key="1">
    <source>
        <dbReference type="EMBL" id="CAE7358738.1"/>
    </source>
</evidence>